<sequence>MVKIEDLQKKRDRIEKELNKAKAAYAKQAELVETKTAALERAEMDIVSQLLVDNQMDMKDLMAMLGSKSTEEPKSNKENVAVVEINQSDLGGDTDEI</sequence>
<keyword evidence="1" id="KW-0175">Coiled coil</keyword>
<protein>
    <recommendedName>
        <fullName evidence="5">DUF4315 family protein</fullName>
    </recommendedName>
</protein>
<evidence type="ECO:0008006" key="5">
    <source>
        <dbReference type="Google" id="ProtNLM"/>
    </source>
</evidence>
<proteinExistence type="predicted"/>
<dbReference type="EMBL" id="PDXQ01000002">
    <property type="protein sequence ID" value="TRZ28316.1"/>
    <property type="molecule type" value="Genomic_DNA"/>
</dbReference>
<name>A0A8B5VVS3_ENTAV</name>
<dbReference type="AlphaFoldDB" id="A0A8B5VVS3"/>
<evidence type="ECO:0000256" key="2">
    <source>
        <dbReference type="SAM" id="MobiDB-lite"/>
    </source>
</evidence>
<organism evidence="3 4">
    <name type="scientific">Enterococcus avium</name>
    <name type="common">Streptococcus avium</name>
    <dbReference type="NCBI Taxonomy" id="33945"/>
    <lineage>
        <taxon>Bacteria</taxon>
        <taxon>Bacillati</taxon>
        <taxon>Bacillota</taxon>
        <taxon>Bacilli</taxon>
        <taxon>Lactobacillales</taxon>
        <taxon>Enterococcaceae</taxon>
        <taxon>Enterococcus</taxon>
    </lineage>
</organism>
<feature type="region of interest" description="Disordered" evidence="2">
    <location>
        <begin position="68"/>
        <end position="97"/>
    </location>
</feature>
<dbReference type="RefSeq" id="WP_049219922.1">
    <property type="nucleotide sequence ID" value="NZ_CABHNH010000034.1"/>
</dbReference>
<reference evidence="3 4" key="1">
    <citation type="submission" date="2017-10" db="EMBL/GenBank/DDBJ databases">
        <title>FDA dAtabase for Regulatory Grade micrObial Sequences (FDA-ARGOS): Supporting development and validation of Infectious Disease Dx tests.</title>
        <authorList>
            <person name="Campos J."/>
            <person name="Goldberg B."/>
            <person name="Tallon L.J."/>
            <person name="Sadzewicz L."/>
            <person name="Sengamalay N."/>
            <person name="Ott S."/>
            <person name="Godinez A."/>
            <person name="Nagaraj S."/>
            <person name="Vyas G."/>
            <person name="Aluvathingal J."/>
            <person name="Nadendla S."/>
            <person name="Geyer C."/>
            <person name="Nandy P."/>
            <person name="Hobson J."/>
            <person name="Sichtig H."/>
        </authorList>
    </citation>
    <scope>NUCLEOTIDE SEQUENCE [LARGE SCALE GENOMIC DNA]</scope>
    <source>
        <strain evidence="3 4">FDAARGOS_185</strain>
    </source>
</reference>
<evidence type="ECO:0000256" key="1">
    <source>
        <dbReference type="SAM" id="Coils"/>
    </source>
</evidence>
<dbReference type="Proteomes" id="UP000316316">
    <property type="component" value="Unassembled WGS sequence"/>
</dbReference>
<gene>
    <name evidence="3" type="ORF">AUF17_16445</name>
</gene>
<feature type="coiled-coil region" evidence="1">
    <location>
        <begin position="4"/>
        <end position="31"/>
    </location>
</feature>
<evidence type="ECO:0000313" key="4">
    <source>
        <dbReference type="Proteomes" id="UP000316316"/>
    </source>
</evidence>
<comment type="caution">
    <text evidence="3">The sequence shown here is derived from an EMBL/GenBank/DDBJ whole genome shotgun (WGS) entry which is preliminary data.</text>
</comment>
<accession>A0A8B5VVS3</accession>
<evidence type="ECO:0000313" key="3">
    <source>
        <dbReference type="EMBL" id="TRZ28316.1"/>
    </source>
</evidence>